<name>A0A026WLX2_OOCBI</name>
<keyword evidence="1" id="KW-0472">Membrane</keyword>
<dbReference type="AlphaFoldDB" id="A0A026WLX2"/>
<dbReference type="OrthoDB" id="8196450at2759"/>
<sequence>MSLASSTNRWASRIVIVLQLTTWSAVSIVLLQKGVSSLQRRMLETTSHVIEVIAEVSINYYNHR</sequence>
<dbReference type="EMBL" id="KK107152">
    <property type="protein sequence ID" value="EZA57057.1"/>
    <property type="molecule type" value="Genomic_DNA"/>
</dbReference>
<gene>
    <name evidence="2" type="ORF">X777_01663</name>
</gene>
<protein>
    <submittedName>
        <fullName evidence="2">Uncharacterized protein</fullName>
    </submittedName>
</protein>
<keyword evidence="1" id="KW-0812">Transmembrane</keyword>
<proteinExistence type="predicted"/>
<evidence type="ECO:0000256" key="1">
    <source>
        <dbReference type="SAM" id="Phobius"/>
    </source>
</evidence>
<keyword evidence="1" id="KW-1133">Transmembrane helix</keyword>
<feature type="transmembrane region" description="Helical" evidence="1">
    <location>
        <begin position="12"/>
        <end position="31"/>
    </location>
</feature>
<dbReference type="Proteomes" id="UP000053097">
    <property type="component" value="Unassembled WGS sequence"/>
</dbReference>
<accession>A0A026WLX2</accession>
<evidence type="ECO:0000313" key="2">
    <source>
        <dbReference type="EMBL" id="EZA57057.1"/>
    </source>
</evidence>
<reference evidence="2 3" key="1">
    <citation type="journal article" date="2014" name="Curr. Biol.">
        <title>The genome of the clonal raider ant Cerapachys biroi.</title>
        <authorList>
            <person name="Oxley P.R."/>
            <person name="Ji L."/>
            <person name="Fetter-Pruneda I."/>
            <person name="McKenzie S.K."/>
            <person name="Li C."/>
            <person name="Hu H."/>
            <person name="Zhang G."/>
            <person name="Kronauer D.J."/>
        </authorList>
    </citation>
    <scope>NUCLEOTIDE SEQUENCE [LARGE SCALE GENOMIC DNA]</scope>
</reference>
<organism evidence="2 3">
    <name type="scientific">Ooceraea biroi</name>
    <name type="common">Clonal raider ant</name>
    <name type="synonym">Cerapachys biroi</name>
    <dbReference type="NCBI Taxonomy" id="2015173"/>
    <lineage>
        <taxon>Eukaryota</taxon>
        <taxon>Metazoa</taxon>
        <taxon>Ecdysozoa</taxon>
        <taxon>Arthropoda</taxon>
        <taxon>Hexapoda</taxon>
        <taxon>Insecta</taxon>
        <taxon>Pterygota</taxon>
        <taxon>Neoptera</taxon>
        <taxon>Endopterygota</taxon>
        <taxon>Hymenoptera</taxon>
        <taxon>Apocrita</taxon>
        <taxon>Aculeata</taxon>
        <taxon>Formicoidea</taxon>
        <taxon>Formicidae</taxon>
        <taxon>Dorylinae</taxon>
        <taxon>Ooceraea</taxon>
    </lineage>
</organism>
<evidence type="ECO:0000313" key="3">
    <source>
        <dbReference type="Proteomes" id="UP000053097"/>
    </source>
</evidence>
<keyword evidence="3" id="KW-1185">Reference proteome</keyword>